<feature type="compositionally biased region" description="Basic and acidic residues" evidence="1">
    <location>
        <begin position="253"/>
        <end position="268"/>
    </location>
</feature>
<dbReference type="Proteomes" id="UP000192478">
    <property type="component" value="Chromosome"/>
</dbReference>
<dbReference type="RefSeq" id="WP_070968809.1">
    <property type="nucleotide sequence ID" value="NZ_CP017603.1"/>
</dbReference>
<reference evidence="2 4" key="1">
    <citation type="submission" date="2016-10" db="EMBL/GenBank/DDBJ databases">
        <title>Complete Genome Sequence of Acetogen Clostridium formicoaceticum ATCC 27076.</title>
        <authorList>
            <person name="Bao T."/>
            <person name="Cheng C."/>
            <person name="Zhao J."/>
            <person name="Yang S.-T."/>
            <person name="Wang J."/>
            <person name="Wang M."/>
        </authorList>
    </citation>
    <scope>NUCLEOTIDE SEQUENCE [LARGE SCALE GENOMIC DNA]</scope>
    <source>
        <strain evidence="2 4">ATCC 27076</strain>
    </source>
</reference>
<accession>A0AAC9WFQ5</accession>
<dbReference type="EMBL" id="CP020559">
    <property type="protein sequence ID" value="ARE87162.1"/>
    <property type="molecule type" value="Genomic_DNA"/>
</dbReference>
<dbReference type="KEGG" id="cfm:BJL90_13125"/>
<proteinExistence type="predicted"/>
<evidence type="ECO:0000313" key="4">
    <source>
        <dbReference type="Proteomes" id="UP000177894"/>
    </source>
</evidence>
<name>A0AAC9WFQ5_9CLOT</name>
<keyword evidence="4" id="KW-1185">Reference proteome</keyword>
<evidence type="ECO:0008006" key="6">
    <source>
        <dbReference type="Google" id="ProtNLM"/>
    </source>
</evidence>
<gene>
    <name evidence="2" type="ORF">BJL90_13125</name>
    <name evidence="3" type="ORF">CLFO_15500</name>
</gene>
<evidence type="ECO:0000256" key="1">
    <source>
        <dbReference type="SAM" id="MobiDB-lite"/>
    </source>
</evidence>
<organism evidence="3 5">
    <name type="scientific">Clostridium formicaceticum</name>
    <dbReference type="NCBI Taxonomy" id="1497"/>
    <lineage>
        <taxon>Bacteria</taxon>
        <taxon>Bacillati</taxon>
        <taxon>Bacillota</taxon>
        <taxon>Clostridia</taxon>
        <taxon>Eubacteriales</taxon>
        <taxon>Clostridiaceae</taxon>
        <taxon>Clostridium</taxon>
    </lineage>
</organism>
<sequence>MDRKEIVRLLGEYFGVKPQYMGAPSFAFQIEAEEEIYTIDKAGKITTAQGNEVEFEKLINGRIEKEAIEEVDEAAIKQKSEQEPLTEDEIEFIVALPMEGHTGETLRNIVNMIASKQPLISKAFQLEEDIIEESFIIGINEVKIETLEEFRTAIDDIGAECCRGIGFDFHEKKITFNFYQGEEKRDAYIQLVALINQKAKEQKYASAKCKLTDNEKFTFRTWLTRLGMVGYGYKEIRKQLLENMEGNGAFRHGKPEKMENEDVQIHGE</sequence>
<evidence type="ECO:0000313" key="3">
    <source>
        <dbReference type="EMBL" id="ARE87162.1"/>
    </source>
</evidence>
<dbReference type="AlphaFoldDB" id="A0AAC9WFQ5"/>
<dbReference type="EMBL" id="CP017603">
    <property type="protein sequence ID" value="AOY76726.1"/>
    <property type="molecule type" value="Genomic_DNA"/>
</dbReference>
<protein>
    <recommendedName>
        <fullName evidence="6">Virulence-related protein</fullName>
    </recommendedName>
</protein>
<dbReference type="Proteomes" id="UP000177894">
    <property type="component" value="Chromosome"/>
</dbReference>
<evidence type="ECO:0000313" key="2">
    <source>
        <dbReference type="EMBL" id="AOY76726.1"/>
    </source>
</evidence>
<reference evidence="3 5" key="2">
    <citation type="submission" date="2017-03" db="EMBL/GenBank/DDBJ databases">
        <title>Complete sequence of Clostridium formicaceticum DSM 92.</title>
        <authorList>
            <person name="Poehlein A."/>
            <person name="Karl M."/>
            <person name="Bengelsdorf F.R."/>
            <person name="Duerre P."/>
            <person name="Daniel R."/>
        </authorList>
    </citation>
    <scope>NUCLEOTIDE SEQUENCE [LARGE SCALE GENOMIC DNA]</scope>
    <source>
        <strain evidence="3 5">DSM 92</strain>
    </source>
</reference>
<feature type="region of interest" description="Disordered" evidence="1">
    <location>
        <begin position="247"/>
        <end position="268"/>
    </location>
</feature>
<evidence type="ECO:0000313" key="5">
    <source>
        <dbReference type="Proteomes" id="UP000192478"/>
    </source>
</evidence>